<proteinExistence type="predicted"/>
<name>A0A392NQ86_9FABA</name>
<keyword evidence="3" id="KW-1185">Reference proteome</keyword>
<reference evidence="2 3" key="1">
    <citation type="journal article" date="2018" name="Front. Plant Sci.">
        <title>Red Clover (Trifolium pratense) and Zigzag Clover (T. medium) - A Picture of Genomic Similarities and Differences.</title>
        <authorList>
            <person name="Dluhosova J."/>
            <person name="Istvanek J."/>
            <person name="Nedelnik J."/>
            <person name="Repkova J."/>
        </authorList>
    </citation>
    <scope>NUCLEOTIDE SEQUENCE [LARGE SCALE GENOMIC DNA]</scope>
    <source>
        <strain evidence="3">cv. 10/8</strain>
        <tissue evidence="2">Leaf</tissue>
    </source>
</reference>
<accession>A0A392NQ86</accession>
<dbReference type="InterPro" id="IPR012340">
    <property type="entry name" value="NA-bd_OB-fold"/>
</dbReference>
<comment type="caution">
    <text evidence="2">The sequence shown here is derived from an EMBL/GenBank/DDBJ whole genome shotgun (WGS) entry which is preliminary data.</text>
</comment>
<dbReference type="CDD" id="cd04480">
    <property type="entry name" value="RPA1_DBD_A_like"/>
    <property type="match status" value="1"/>
</dbReference>
<dbReference type="EMBL" id="LXQA010046425">
    <property type="protein sequence ID" value="MCI01544.1"/>
    <property type="molecule type" value="Genomic_DNA"/>
</dbReference>
<sequence length="124" mass="14006">MVFNKKVSVDSKFVDIADILPGKENALIKVRVLHLWKVPAFLNPCESSSIEMFLADEKGGKIHATIRKQLIYMFQRKYIAFVSDELYGEIGTQRCNGKSKFVGHPSVSVYVNGWGITGKRKTIK</sequence>
<protein>
    <submittedName>
        <fullName evidence="2">Replication factor A protein</fullName>
    </submittedName>
</protein>
<dbReference type="Gene3D" id="2.40.50.140">
    <property type="entry name" value="Nucleic acid-binding proteins"/>
    <property type="match status" value="1"/>
</dbReference>
<dbReference type="Proteomes" id="UP000265520">
    <property type="component" value="Unassembled WGS sequence"/>
</dbReference>
<dbReference type="AlphaFoldDB" id="A0A392NQ86"/>
<organism evidence="2 3">
    <name type="scientific">Trifolium medium</name>
    <dbReference type="NCBI Taxonomy" id="97028"/>
    <lineage>
        <taxon>Eukaryota</taxon>
        <taxon>Viridiplantae</taxon>
        <taxon>Streptophyta</taxon>
        <taxon>Embryophyta</taxon>
        <taxon>Tracheophyta</taxon>
        <taxon>Spermatophyta</taxon>
        <taxon>Magnoliopsida</taxon>
        <taxon>eudicotyledons</taxon>
        <taxon>Gunneridae</taxon>
        <taxon>Pentapetalae</taxon>
        <taxon>rosids</taxon>
        <taxon>fabids</taxon>
        <taxon>Fabales</taxon>
        <taxon>Fabaceae</taxon>
        <taxon>Papilionoideae</taxon>
        <taxon>50 kb inversion clade</taxon>
        <taxon>NPAAA clade</taxon>
        <taxon>Hologalegina</taxon>
        <taxon>IRL clade</taxon>
        <taxon>Trifolieae</taxon>
        <taxon>Trifolium</taxon>
    </lineage>
</organism>
<evidence type="ECO:0000259" key="1">
    <source>
        <dbReference type="Pfam" id="PF02721"/>
    </source>
</evidence>
<gene>
    <name evidence="2" type="ORF">A2U01_0022571</name>
</gene>
<dbReference type="InterPro" id="IPR003871">
    <property type="entry name" value="RFA1B/D_OB_1st"/>
</dbReference>
<evidence type="ECO:0000313" key="2">
    <source>
        <dbReference type="EMBL" id="MCI01544.1"/>
    </source>
</evidence>
<evidence type="ECO:0000313" key="3">
    <source>
        <dbReference type="Proteomes" id="UP000265520"/>
    </source>
</evidence>
<dbReference type="SUPFAM" id="SSF50249">
    <property type="entry name" value="Nucleic acid-binding proteins"/>
    <property type="match status" value="1"/>
</dbReference>
<feature type="domain" description="Replication protein A 70 kDa DNA-binding subunit B/D first OB fold" evidence="1">
    <location>
        <begin position="13"/>
        <end position="76"/>
    </location>
</feature>
<dbReference type="Pfam" id="PF02721">
    <property type="entry name" value="DUF223"/>
    <property type="match status" value="1"/>
</dbReference>